<evidence type="ECO:0000313" key="2">
    <source>
        <dbReference type="Proteomes" id="UP000199029"/>
    </source>
</evidence>
<name>A0A1I6AUC8_HYMAR</name>
<accession>A0A1I6AUC8</accession>
<dbReference type="Proteomes" id="UP000199029">
    <property type="component" value="Unassembled WGS sequence"/>
</dbReference>
<keyword evidence="2" id="KW-1185">Reference proteome</keyword>
<proteinExistence type="predicted"/>
<dbReference type="STRING" id="1227077.SAMN04515668_3913"/>
<dbReference type="EMBL" id="FOXS01000006">
    <property type="protein sequence ID" value="SFQ72351.1"/>
    <property type="molecule type" value="Genomic_DNA"/>
</dbReference>
<gene>
    <name evidence="1" type="ORF">SAMN04515668_3913</name>
</gene>
<evidence type="ECO:0000313" key="1">
    <source>
        <dbReference type="EMBL" id="SFQ72351.1"/>
    </source>
</evidence>
<dbReference type="AlphaFoldDB" id="A0A1I6AUC8"/>
<sequence length="42" mass="4896">MLSLQSILSHHYDSFSGDKMLRKLSMTDDFKQSISVLQRHVD</sequence>
<organism evidence="1 2">
    <name type="scientific">Hymenobacter arizonensis</name>
    <name type="common">Siccationidurans arizonensis</name>
    <dbReference type="NCBI Taxonomy" id="1227077"/>
    <lineage>
        <taxon>Bacteria</taxon>
        <taxon>Pseudomonadati</taxon>
        <taxon>Bacteroidota</taxon>
        <taxon>Cytophagia</taxon>
        <taxon>Cytophagales</taxon>
        <taxon>Hymenobacteraceae</taxon>
        <taxon>Hymenobacter</taxon>
    </lineage>
</organism>
<reference evidence="2" key="1">
    <citation type="submission" date="2016-10" db="EMBL/GenBank/DDBJ databases">
        <authorList>
            <person name="Varghese N."/>
            <person name="Submissions S."/>
        </authorList>
    </citation>
    <scope>NUCLEOTIDE SEQUENCE [LARGE SCALE GENOMIC DNA]</scope>
    <source>
        <strain evidence="2">OR362-8,ATCC BAA-1266,JCM 13504</strain>
    </source>
</reference>
<protein>
    <submittedName>
        <fullName evidence="1">Uncharacterized protein</fullName>
    </submittedName>
</protein>